<accession>A0AAE1XJB7</accession>
<proteinExistence type="predicted"/>
<evidence type="ECO:0000313" key="2">
    <source>
        <dbReference type="Proteomes" id="UP001293254"/>
    </source>
</evidence>
<organism evidence="1 2">
    <name type="scientific">Sesamum alatum</name>
    <dbReference type="NCBI Taxonomy" id="300844"/>
    <lineage>
        <taxon>Eukaryota</taxon>
        <taxon>Viridiplantae</taxon>
        <taxon>Streptophyta</taxon>
        <taxon>Embryophyta</taxon>
        <taxon>Tracheophyta</taxon>
        <taxon>Spermatophyta</taxon>
        <taxon>Magnoliopsida</taxon>
        <taxon>eudicotyledons</taxon>
        <taxon>Gunneridae</taxon>
        <taxon>Pentapetalae</taxon>
        <taxon>asterids</taxon>
        <taxon>lamiids</taxon>
        <taxon>Lamiales</taxon>
        <taxon>Pedaliaceae</taxon>
        <taxon>Sesamum</taxon>
    </lineage>
</organism>
<sequence length="235" mass="25695">MGSSITLTSDMPEFPRAPRVQDMSCILKDGFEAIHCVVLTPLHLSLQELYHVWGRGYTQEKLCHPVDIESIMVSRNCSNTNTPAAAANGSVEVNFGGSFFRSFPTNGPASRCGFYLFSIRLYKGVPANKVFIPTINYTPWDVGKGPDQPCVWAGPQGVFNVLNAVVTDWAGAVILDPPALSVRCHRDDIVGGFPHKELHSTRNPHFPYVVPLIGVVIRAATEDVLLNKTSGQIIC</sequence>
<evidence type="ECO:0000313" key="1">
    <source>
        <dbReference type="EMBL" id="KAK4412454.1"/>
    </source>
</evidence>
<gene>
    <name evidence="1" type="ORF">Salat_2892500</name>
</gene>
<reference evidence="1" key="2">
    <citation type="journal article" date="2024" name="Plant">
        <title>Genomic evolution and insights into agronomic trait innovations of Sesamum species.</title>
        <authorList>
            <person name="Miao H."/>
            <person name="Wang L."/>
            <person name="Qu L."/>
            <person name="Liu H."/>
            <person name="Sun Y."/>
            <person name="Le M."/>
            <person name="Wang Q."/>
            <person name="Wei S."/>
            <person name="Zheng Y."/>
            <person name="Lin W."/>
            <person name="Duan Y."/>
            <person name="Cao H."/>
            <person name="Xiong S."/>
            <person name="Wang X."/>
            <person name="Wei L."/>
            <person name="Li C."/>
            <person name="Ma Q."/>
            <person name="Ju M."/>
            <person name="Zhao R."/>
            <person name="Li G."/>
            <person name="Mu C."/>
            <person name="Tian Q."/>
            <person name="Mei H."/>
            <person name="Zhang T."/>
            <person name="Gao T."/>
            <person name="Zhang H."/>
        </authorList>
    </citation>
    <scope>NUCLEOTIDE SEQUENCE</scope>
    <source>
        <strain evidence="1">3651</strain>
    </source>
</reference>
<dbReference type="AlphaFoldDB" id="A0AAE1XJB7"/>
<comment type="caution">
    <text evidence="1">The sequence shown here is derived from an EMBL/GenBank/DDBJ whole genome shotgun (WGS) entry which is preliminary data.</text>
</comment>
<name>A0AAE1XJB7_9LAMI</name>
<dbReference type="EMBL" id="JACGWO010000013">
    <property type="protein sequence ID" value="KAK4412454.1"/>
    <property type="molecule type" value="Genomic_DNA"/>
</dbReference>
<reference evidence="1" key="1">
    <citation type="submission" date="2020-06" db="EMBL/GenBank/DDBJ databases">
        <authorList>
            <person name="Li T."/>
            <person name="Hu X."/>
            <person name="Zhang T."/>
            <person name="Song X."/>
            <person name="Zhang H."/>
            <person name="Dai N."/>
            <person name="Sheng W."/>
            <person name="Hou X."/>
            <person name="Wei L."/>
        </authorList>
    </citation>
    <scope>NUCLEOTIDE SEQUENCE</scope>
    <source>
        <strain evidence="1">3651</strain>
        <tissue evidence="1">Leaf</tissue>
    </source>
</reference>
<keyword evidence="2" id="KW-1185">Reference proteome</keyword>
<dbReference type="Proteomes" id="UP001293254">
    <property type="component" value="Unassembled WGS sequence"/>
</dbReference>
<protein>
    <submittedName>
        <fullName evidence="1">Uncharacterized protein</fullName>
    </submittedName>
</protein>